<evidence type="ECO:0000259" key="4">
    <source>
        <dbReference type="PROSITE" id="PS01124"/>
    </source>
</evidence>
<evidence type="ECO:0000256" key="2">
    <source>
        <dbReference type="ARBA" id="ARBA00023125"/>
    </source>
</evidence>
<dbReference type="PANTHER" id="PTHR43280:SF28">
    <property type="entry name" value="HTH-TYPE TRANSCRIPTIONAL ACTIVATOR RHAS"/>
    <property type="match status" value="1"/>
</dbReference>
<sequence length="298" mass="34791">MGFNDIYDQKLINEDYQPEVKAYYFRSWNNYLMDFHYHDRVEIMYVIKGSCQIHIENYDTEKINFRKGDFILINAMVPHKLIVNGDSDCTMMNIEFVFVKKSNFLPSFREFVNNSKELEELIAAKEPFFILKDYEDVYQLLKSLVVELSSPSAEQSISASLLMYEILLRTSGAVMKRKNESPTENYVNKTKLFINLNYDKKITLKDISAYSNINEDYLNRIFKRSTGASVIEYLTGIRIQKAKMLLCNTNIPIIDISDIVGISSRQYFNQVFKKATGLSPKKFRKSFEVELFGEAQKN</sequence>
<evidence type="ECO:0000313" key="6">
    <source>
        <dbReference type="Proteomes" id="UP000014155"/>
    </source>
</evidence>
<dbReference type="CDD" id="cd02208">
    <property type="entry name" value="cupin_RmlC-like"/>
    <property type="match status" value="1"/>
</dbReference>
<dbReference type="SUPFAM" id="SSF46689">
    <property type="entry name" value="Homeodomain-like"/>
    <property type="match status" value="2"/>
</dbReference>
<dbReference type="PROSITE" id="PS00041">
    <property type="entry name" value="HTH_ARAC_FAMILY_1"/>
    <property type="match status" value="1"/>
</dbReference>
<gene>
    <name evidence="5" type="ORF">CTER_4246</name>
</gene>
<dbReference type="PANTHER" id="PTHR43280">
    <property type="entry name" value="ARAC-FAMILY TRANSCRIPTIONAL REGULATOR"/>
    <property type="match status" value="1"/>
</dbReference>
<dbReference type="Pfam" id="PF12833">
    <property type="entry name" value="HTH_18"/>
    <property type="match status" value="1"/>
</dbReference>
<dbReference type="InterPro" id="IPR003313">
    <property type="entry name" value="AraC-bd"/>
</dbReference>
<keyword evidence="6" id="KW-1185">Reference proteome</keyword>
<keyword evidence="3" id="KW-0804">Transcription</keyword>
<name>S0FLK2_RUMCE</name>
<dbReference type="AlphaFoldDB" id="S0FLK2"/>
<dbReference type="Gene3D" id="1.10.10.60">
    <property type="entry name" value="Homeodomain-like"/>
    <property type="match status" value="2"/>
</dbReference>
<dbReference type="InterPro" id="IPR009057">
    <property type="entry name" value="Homeodomain-like_sf"/>
</dbReference>
<keyword evidence="2" id="KW-0238">DNA-binding</keyword>
<dbReference type="SUPFAM" id="SSF51182">
    <property type="entry name" value="RmlC-like cupins"/>
    <property type="match status" value="1"/>
</dbReference>
<comment type="caution">
    <text evidence="5">The sequence shown here is derived from an EMBL/GenBank/DDBJ whole genome shotgun (WGS) entry which is preliminary data.</text>
</comment>
<protein>
    <submittedName>
        <fullName evidence="5">AraC family transcriptional regulator</fullName>
    </submittedName>
</protein>
<dbReference type="RefSeq" id="WP_004629098.1">
    <property type="nucleotide sequence ID" value="NZ_AORV01000060.1"/>
</dbReference>
<dbReference type="STRING" id="1195236.CTER_4246"/>
<dbReference type="Proteomes" id="UP000014155">
    <property type="component" value="Unassembled WGS sequence"/>
</dbReference>
<dbReference type="SMART" id="SM00342">
    <property type="entry name" value="HTH_ARAC"/>
    <property type="match status" value="1"/>
</dbReference>
<evidence type="ECO:0000313" key="5">
    <source>
        <dbReference type="EMBL" id="EMS70049.1"/>
    </source>
</evidence>
<dbReference type="EMBL" id="AORV01000060">
    <property type="protein sequence ID" value="EMS70049.1"/>
    <property type="molecule type" value="Genomic_DNA"/>
</dbReference>
<proteinExistence type="predicted"/>
<feature type="domain" description="HTH araC/xylS-type" evidence="4">
    <location>
        <begin position="188"/>
        <end position="286"/>
    </location>
</feature>
<evidence type="ECO:0000256" key="1">
    <source>
        <dbReference type="ARBA" id="ARBA00023015"/>
    </source>
</evidence>
<accession>S0FLK2</accession>
<organism evidence="5 6">
    <name type="scientific">Ruminiclostridium cellobioparum subsp. termitidis CT1112</name>
    <dbReference type="NCBI Taxonomy" id="1195236"/>
    <lineage>
        <taxon>Bacteria</taxon>
        <taxon>Bacillati</taxon>
        <taxon>Bacillota</taxon>
        <taxon>Clostridia</taxon>
        <taxon>Eubacteriales</taxon>
        <taxon>Oscillospiraceae</taxon>
        <taxon>Ruminiclostridium</taxon>
    </lineage>
</organism>
<dbReference type="InterPro" id="IPR014710">
    <property type="entry name" value="RmlC-like_jellyroll"/>
</dbReference>
<dbReference type="Gene3D" id="2.60.120.10">
    <property type="entry name" value="Jelly Rolls"/>
    <property type="match status" value="1"/>
</dbReference>
<dbReference type="PATRIC" id="fig|1195236.3.peg.4421"/>
<dbReference type="Pfam" id="PF02311">
    <property type="entry name" value="AraC_binding"/>
    <property type="match status" value="1"/>
</dbReference>
<dbReference type="GO" id="GO:0043565">
    <property type="term" value="F:sequence-specific DNA binding"/>
    <property type="evidence" value="ECO:0007669"/>
    <property type="project" value="InterPro"/>
</dbReference>
<dbReference type="PROSITE" id="PS01124">
    <property type="entry name" value="HTH_ARAC_FAMILY_2"/>
    <property type="match status" value="1"/>
</dbReference>
<dbReference type="InterPro" id="IPR011051">
    <property type="entry name" value="RmlC_Cupin_sf"/>
</dbReference>
<dbReference type="eggNOG" id="COG2207">
    <property type="taxonomic scope" value="Bacteria"/>
</dbReference>
<evidence type="ECO:0000256" key="3">
    <source>
        <dbReference type="ARBA" id="ARBA00023163"/>
    </source>
</evidence>
<keyword evidence="1" id="KW-0805">Transcription regulation</keyword>
<dbReference type="eggNOG" id="COG1917">
    <property type="taxonomic scope" value="Bacteria"/>
</dbReference>
<dbReference type="InterPro" id="IPR018060">
    <property type="entry name" value="HTH_AraC"/>
</dbReference>
<dbReference type="InterPro" id="IPR018062">
    <property type="entry name" value="HTH_AraC-typ_CS"/>
</dbReference>
<dbReference type="GO" id="GO:0003700">
    <property type="term" value="F:DNA-binding transcription factor activity"/>
    <property type="evidence" value="ECO:0007669"/>
    <property type="project" value="InterPro"/>
</dbReference>
<reference evidence="5 6" key="1">
    <citation type="journal article" date="2013" name="Genome Announc.">
        <title>Draft Genome Sequence of the Cellulolytic, Mesophilic, Anaerobic Bacterium Clostridium termitidis Strain CT1112 (DSM 5398).</title>
        <authorList>
            <person name="Lal S."/>
            <person name="Ramachandran U."/>
            <person name="Zhang X."/>
            <person name="Munir R."/>
            <person name="Sparling R."/>
            <person name="Levin D.B."/>
        </authorList>
    </citation>
    <scope>NUCLEOTIDE SEQUENCE [LARGE SCALE GENOMIC DNA]</scope>
    <source>
        <strain evidence="5 6">CT1112</strain>
    </source>
</reference>